<gene>
    <name evidence="9" type="ORF">ET464_04175</name>
</gene>
<dbReference type="OrthoDB" id="117402at2"/>
<keyword evidence="10" id="KW-1185">Reference proteome</keyword>
<proteinExistence type="inferred from homology"/>
<evidence type="ECO:0000313" key="9">
    <source>
        <dbReference type="EMBL" id="QAY65698.1"/>
    </source>
</evidence>
<evidence type="ECO:0000313" key="10">
    <source>
        <dbReference type="Proteomes" id="UP000293568"/>
    </source>
</evidence>
<keyword evidence="7" id="KW-0472">Membrane</keyword>
<dbReference type="SUPFAM" id="SSF52833">
    <property type="entry name" value="Thioredoxin-like"/>
    <property type="match status" value="1"/>
</dbReference>
<dbReference type="InterPro" id="IPR013766">
    <property type="entry name" value="Thioredoxin_domain"/>
</dbReference>
<keyword evidence="5" id="KW-0676">Redox-active center</keyword>
<evidence type="ECO:0000256" key="5">
    <source>
        <dbReference type="ARBA" id="ARBA00023284"/>
    </source>
</evidence>
<evidence type="ECO:0000256" key="4">
    <source>
        <dbReference type="ARBA" id="ARBA00023157"/>
    </source>
</evidence>
<dbReference type="Pfam" id="PF13462">
    <property type="entry name" value="Thioredoxin_4"/>
    <property type="match status" value="1"/>
</dbReference>
<dbReference type="KEGG" id="pprt:ET464_04175"/>
<evidence type="ECO:0000256" key="3">
    <source>
        <dbReference type="ARBA" id="ARBA00023002"/>
    </source>
</evidence>
<dbReference type="GO" id="GO:0016491">
    <property type="term" value="F:oxidoreductase activity"/>
    <property type="evidence" value="ECO:0007669"/>
    <property type="project" value="UniProtKB-KW"/>
</dbReference>
<keyword evidence="7" id="KW-1133">Transmembrane helix</keyword>
<dbReference type="AlphaFoldDB" id="A0A4P6F5L7"/>
<sequence>MKPVSQKKRGKKSKPQHKPYSSKTNTSSSSKGLVWLTLIIAAVVVVIVLGINNQNKPQSFDYNELPVMGSADAPVKIVEFGNFKCPNCKDFATAVKPQIDKDYIETGKVAFYYINYSNFLGPDAYTAALAAQAVFHQNNDAFWDYYKILFEKQQNEDTEWATPDYLVQLAKDAKLPIDYDLLRKDIDGQTYKDEVDEQNDMVTPKKVTGTPTFFINGKQYGDSFMDYNSFKKAIDKAIGK</sequence>
<organism evidence="9 10">
    <name type="scientific">Paenibacillus protaetiae</name>
    <dbReference type="NCBI Taxonomy" id="2509456"/>
    <lineage>
        <taxon>Bacteria</taxon>
        <taxon>Bacillati</taxon>
        <taxon>Bacillota</taxon>
        <taxon>Bacilli</taxon>
        <taxon>Bacillales</taxon>
        <taxon>Paenibacillaceae</taxon>
        <taxon>Paenibacillus</taxon>
    </lineage>
</organism>
<feature type="compositionally biased region" description="Basic residues" evidence="6">
    <location>
        <begin position="1"/>
        <end position="17"/>
    </location>
</feature>
<feature type="region of interest" description="Disordered" evidence="6">
    <location>
        <begin position="1"/>
        <end position="28"/>
    </location>
</feature>
<accession>A0A4P6F5L7</accession>
<protein>
    <submittedName>
        <fullName evidence="9">Disulfide bond formation protein DsbA</fullName>
    </submittedName>
</protein>
<feature type="transmembrane region" description="Helical" evidence="7">
    <location>
        <begin position="32"/>
        <end position="51"/>
    </location>
</feature>
<keyword evidence="3" id="KW-0560">Oxidoreductase</keyword>
<dbReference type="InterPro" id="IPR012336">
    <property type="entry name" value="Thioredoxin-like_fold"/>
</dbReference>
<dbReference type="EMBL" id="CP035492">
    <property type="protein sequence ID" value="QAY65698.1"/>
    <property type="molecule type" value="Genomic_DNA"/>
</dbReference>
<feature type="domain" description="Thioredoxin" evidence="8">
    <location>
        <begin position="37"/>
        <end position="239"/>
    </location>
</feature>
<keyword evidence="4" id="KW-1015">Disulfide bond</keyword>
<name>A0A4P6F5L7_9BACL</name>
<dbReference type="PANTHER" id="PTHR13887">
    <property type="entry name" value="GLUTATHIONE S-TRANSFERASE KAPPA"/>
    <property type="match status" value="1"/>
</dbReference>
<dbReference type="PANTHER" id="PTHR13887:SF14">
    <property type="entry name" value="DISULFIDE BOND FORMATION PROTEIN D"/>
    <property type="match status" value="1"/>
</dbReference>
<reference evidence="9 10" key="1">
    <citation type="submission" date="2019-01" db="EMBL/GenBank/DDBJ databases">
        <title>Genome sequencing of strain FW100M-2.</title>
        <authorList>
            <person name="Heo J."/>
            <person name="Kim S.-J."/>
            <person name="Kim J.-S."/>
            <person name="Hong S.-B."/>
            <person name="Kwon S.-W."/>
        </authorList>
    </citation>
    <scope>NUCLEOTIDE SEQUENCE [LARGE SCALE GENOMIC DNA]</scope>
    <source>
        <strain evidence="9 10">FW100M-2</strain>
    </source>
</reference>
<evidence type="ECO:0000256" key="6">
    <source>
        <dbReference type="SAM" id="MobiDB-lite"/>
    </source>
</evidence>
<keyword evidence="7" id="KW-0812">Transmembrane</keyword>
<comment type="similarity">
    <text evidence="1">Belongs to the thioredoxin family. DsbA subfamily.</text>
</comment>
<dbReference type="Proteomes" id="UP000293568">
    <property type="component" value="Chromosome"/>
</dbReference>
<dbReference type="InterPro" id="IPR036249">
    <property type="entry name" value="Thioredoxin-like_sf"/>
</dbReference>
<evidence type="ECO:0000256" key="1">
    <source>
        <dbReference type="ARBA" id="ARBA00005791"/>
    </source>
</evidence>
<keyword evidence="2" id="KW-0732">Signal</keyword>
<evidence type="ECO:0000259" key="8">
    <source>
        <dbReference type="PROSITE" id="PS51352"/>
    </source>
</evidence>
<evidence type="ECO:0000256" key="7">
    <source>
        <dbReference type="SAM" id="Phobius"/>
    </source>
</evidence>
<dbReference type="Gene3D" id="3.40.30.10">
    <property type="entry name" value="Glutaredoxin"/>
    <property type="match status" value="1"/>
</dbReference>
<dbReference type="PROSITE" id="PS51352">
    <property type="entry name" value="THIOREDOXIN_2"/>
    <property type="match status" value="1"/>
</dbReference>
<evidence type="ECO:0000256" key="2">
    <source>
        <dbReference type="ARBA" id="ARBA00022729"/>
    </source>
</evidence>